<evidence type="ECO:0000256" key="1">
    <source>
        <dbReference type="SAM" id="Phobius"/>
    </source>
</evidence>
<keyword evidence="1" id="KW-0812">Transmembrane</keyword>
<evidence type="ECO:0000313" key="2">
    <source>
        <dbReference type="EMBL" id="MFC6705486.1"/>
    </source>
</evidence>
<keyword evidence="1" id="KW-0472">Membrane</keyword>
<dbReference type="EMBL" id="JBHSWH010000001">
    <property type="protein sequence ID" value="MFC6705486.1"/>
    <property type="molecule type" value="Genomic_DNA"/>
</dbReference>
<dbReference type="RefSeq" id="WP_382400664.1">
    <property type="nucleotide sequence ID" value="NZ_JBHSWH010000001.1"/>
</dbReference>
<name>A0ABW2AFA9_9MICO</name>
<comment type="caution">
    <text evidence="2">The sequence shown here is derived from an EMBL/GenBank/DDBJ whole genome shotgun (WGS) entry which is preliminary data.</text>
</comment>
<reference evidence="3" key="1">
    <citation type="journal article" date="2019" name="Int. J. Syst. Evol. Microbiol.">
        <title>The Global Catalogue of Microorganisms (GCM) 10K type strain sequencing project: providing services to taxonomists for standard genome sequencing and annotation.</title>
        <authorList>
            <consortium name="The Broad Institute Genomics Platform"/>
            <consortium name="The Broad Institute Genome Sequencing Center for Infectious Disease"/>
            <person name="Wu L."/>
            <person name="Ma J."/>
        </authorList>
    </citation>
    <scope>NUCLEOTIDE SEQUENCE [LARGE SCALE GENOMIC DNA]</scope>
    <source>
        <strain evidence="3">CCUG 58127</strain>
    </source>
</reference>
<protein>
    <recommendedName>
        <fullName evidence="4">DUF1772 domain-containing protein</fullName>
    </recommendedName>
</protein>
<evidence type="ECO:0008006" key="4">
    <source>
        <dbReference type="Google" id="ProtNLM"/>
    </source>
</evidence>
<evidence type="ECO:0000313" key="3">
    <source>
        <dbReference type="Proteomes" id="UP001596298"/>
    </source>
</evidence>
<dbReference type="Proteomes" id="UP001596298">
    <property type="component" value="Unassembled WGS sequence"/>
</dbReference>
<proteinExistence type="predicted"/>
<sequence length="156" mass="16469">MSNFGHGVLITILVLSTSVWLGGYVAIAVVARTAAAALEPAHRVAFFRSLGRAYLWIGTPALVIALVSGALVARDHAWDATLISSLVVALLLVGLLTVAVQQARRMTRLRHAALEAGRDPTHDAAIRRGRRSAAILRATLGVFSLILVVLGSFLAA</sequence>
<keyword evidence="3" id="KW-1185">Reference proteome</keyword>
<accession>A0ABW2AFA9</accession>
<feature type="transmembrane region" description="Helical" evidence="1">
    <location>
        <begin position="134"/>
        <end position="155"/>
    </location>
</feature>
<feature type="transmembrane region" description="Helical" evidence="1">
    <location>
        <begin position="53"/>
        <end position="74"/>
    </location>
</feature>
<organism evidence="2 3">
    <name type="scientific">Flexivirga alba</name>
    <dbReference type="NCBI Taxonomy" id="702742"/>
    <lineage>
        <taxon>Bacteria</taxon>
        <taxon>Bacillati</taxon>
        <taxon>Actinomycetota</taxon>
        <taxon>Actinomycetes</taxon>
        <taxon>Micrococcales</taxon>
        <taxon>Dermacoccaceae</taxon>
        <taxon>Flexivirga</taxon>
    </lineage>
</organism>
<gene>
    <name evidence="2" type="ORF">ACFQDH_09450</name>
</gene>
<feature type="transmembrane region" description="Helical" evidence="1">
    <location>
        <begin position="6"/>
        <end position="32"/>
    </location>
</feature>
<feature type="transmembrane region" description="Helical" evidence="1">
    <location>
        <begin position="80"/>
        <end position="100"/>
    </location>
</feature>
<keyword evidence="1" id="KW-1133">Transmembrane helix</keyword>